<dbReference type="Pfam" id="PF18765">
    <property type="entry name" value="Polbeta"/>
    <property type="match status" value="1"/>
</dbReference>
<name>A0A2H0XER2_UNCKA</name>
<evidence type="ECO:0000256" key="4">
    <source>
        <dbReference type="ARBA" id="ARBA00022723"/>
    </source>
</evidence>
<evidence type="ECO:0000259" key="8">
    <source>
        <dbReference type="Pfam" id="PF18765"/>
    </source>
</evidence>
<evidence type="ECO:0000256" key="2">
    <source>
        <dbReference type="ARBA" id="ARBA00022679"/>
    </source>
</evidence>
<dbReference type="EMBL" id="PEYT01000002">
    <property type="protein sequence ID" value="PIS23426.1"/>
    <property type="molecule type" value="Genomic_DNA"/>
</dbReference>
<feature type="domain" description="Polymerase beta nucleotidyltransferase" evidence="8">
    <location>
        <begin position="19"/>
        <end position="101"/>
    </location>
</feature>
<gene>
    <name evidence="9" type="ORF">COT49_00185</name>
</gene>
<dbReference type="InterPro" id="IPR041633">
    <property type="entry name" value="Polbeta"/>
</dbReference>
<evidence type="ECO:0000256" key="5">
    <source>
        <dbReference type="ARBA" id="ARBA00022741"/>
    </source>
</evidence>
<evidence type="ECO:0000256" key="7">
    <source>
        <dbReference type="ARBA" id="ARBA00022842"/>
    </source>
</evidence>
<sequence length="101" mass="11706">MSKEQLIKQMKTTIEQSPQRADIRKLSLFGSYLTGESTENSDIDVLVEFLPNAKVGFFKMYDVQKDLEKAVNKRVDLLTANQLSRHFRSEVLKHAEAIYER</sequence>
<protein>
    <submittedName>
        <fullName evidence="9">Nucleotidyltransferase</fullName>
    </submittedName>
</protein>
<keyword evidence="3" id="KW-0548">Nucleotidyltransferase</keyword>
<evidence type="ECO:0000313" key="9">
    <source>
        <dbReference type="EMBL" id="PIS23426.1"/>
    </source>
</evidence>
<evidence type="ECO:0000256" key="6">
    <source>
        <dbReference type="ARBA" id="ARBA00022840"/>
    </source>
</evidence>
<dbReference type="PANTHER" id="PTHR33571">
    <property type="entry name" value="SSL8005 PROTEIN"/>
    <property type="match status" value="1"/>
</dbReference>
<keyword evidence="2 9" id="KW-0808">Transferase</keyword>
<dbReference type="Proteomes" id="UP000230340">
    <property type="component" value="Unassembled WGS sequence"/>
</dbReference>
<keyword evidence="7" id="KW-0460">Magnesium</keyword>
<dbReference type="GO" id="GO:0046872">
    <property type="term" value="F:metal ion binding"/>
    <property type="evidence" value="ECO:0007669"/>
    <property type="project" value="UniProtKB-KW"/>
</dbReference>
<reference evidence="10" key="1">
    <citation type="submission" date="2017-09" db="EMBL/GenBank/DDBJ databases">
        <title>Depth-based differentiation of microbial function through sediment-hosted aquifers and enrichment of novel symbionts in the deep terrestrial subsurface.</title>
        <authorList>
            <person name="Probst A.J."/>
            <person name="Ladd B."/>
            <person name="Jarett J.K."/>
            <person name="Geller-Mcgrath D.E."/>
            <person name="Sieber C.M.K."/>
            <person name="Emerson J.B."/>
            <person name="Anantharaman K."/>
            <person name="Thomas B.C."/>
            <person name="Malmstrom R."/>
            <person name="Stieglmeier M."/>
            <person name="Klingl A."/>
            <person name="Woyke T."/>
            <person name="Ryan C.M."/>
            <person name="Banfield J.F."/>
        </authorList>
    </citation>
    <scope>NUCLEOTIDE SEQUENCE [LARGE SCALE GENOMIC DNA]</scope>
</reference>
<dbReference type="AlphaFoldDB" id="A0A2H0XER2"/>
<comment type="caution">
    <text evidence="9">The sequence shown here is derived from an EMBL/GenBank/DDBJ whole genome shotgun (WGS) entry which is preliminary data.</text>
</comment>
<dbReference type="SUPFAM" id="SSF81301">
    <property type="entry name" value="Nucleotidyltransferase"/>
    <property type="match status" value="1"/>
</dbReference>
<dbReference type="GO" id="GO:0005524">
    <property type="term" value="F:ATP binding"/>
    <property type="evidence" value="ECO:0007669"/>
    <property type="project" value="UniProtKB-KW"/>
</dbReference>
<organism evidence="9 10">
    <name type="scientific">candidate division WWE3 bacterium CG08_land_8_20_14_0_20_40_13</name>
    <dbReference type="NCBI Taxonomy" id="1975084"/>
    <lineage>
        <taxon>Bacteria</taxon>
        <taxon>Katanobacteria</taxon>
    </lineage>
</organism>
<evidence type="ECO:0000256" key="1">
    <source>
        <dbReference type="ARBA" id="ARBA00001946"/>
    </source>
</evidence>
<dbReference type="Gene3D" id="3.30.460.10">
    <property type="entry name" value="Beta Polymerase, domain 2"/>
    <property type="match status" value="1"/>
</dbReference>
<keyword evidence="4" id="KW-0479">Metal-binding</keyword>
<dbReference type="PANTHER" id="PTHR33571:SF12">
    <property type="entry name" value="BSL3053 PROTEIN"/>
    <property type="match status" value="1"/>
</dbReference>
<keyword evidence="6" id="KW-0067">ATP-binding</keyword>
<accession>A0A2H0XER2</accession>
<dbReference type="GO" id="GO:0016779">
    <property type="term" value="F:nucleotidyltransferase activity"/>
    <property type="evidence" value="ECO:0007669"/>
    <property type="project" value="UniProtKB-KW"/>
</dbReference>
<comment type="cofactor">
    <cofactor evidence="1">
        <name>Mg(2+)</name>
        <dbReference type="ChEBI" id="CHEBI:18420"/>
    </cofactor>
</comment>
<dbReference type="InterPro" id="IPR043519">
    <property type="entry name" value="NT_sf"/>
</dbReference>
<evidence type="ECO:0000256" key="3">
    <source>
        <dbReference type="ARBA" id="ARBA00022695"/>
    </source>
</evidence>
<dbReference type="InterPro" id="IPR052038">
    <property type="entry name" value="Type-VII_TA_antitoxin"/>
</dbReference>
<keyword evidence="5" id="KW-0547">Nucleotide-binding</keyword>
<proteinExistence type="predicted"/>
<dbReference type="CDD" id="cd05403">
    <property type="entry name" value="NT_KNTase_like"/>
    <property type="match status" value="1"/>
</dbReference>
<evidence type="ECO:0000313" key="10">
    <source>
        <dbReference type="Proteomes" id="UP000230340"/>
    </source>
</evidence>